<dbReference type="Gene3D" id="3.30.390.30">
    <property type="match status" value="1"/>
</dbReference>
<evidence type="ECO:0000256" key="4">
    <source>
        <dbReference type="ARBA" id="ARBA00023002"/>
    </source>
</evidence>
<accession>A0ABS9ITC0</accession>
<keyword evidence="2" id="KW-0285">Flavoprotein</keyword>
<evidence type="ECO:0000313" key="8">
    <source>
        <dbReference type="Proteomes" id="UP001200110"/>
    </source>
</evidence>
<proteinExistence type="predicted"/>
<gene>
    <name evidence="7" type="ORF">L5G33_10015</name>
</gene>
<dbReference type="RefSeq" id="WP_236998031.1">
    <property type="nucleotide sequence ID" value="NZ_JAKKOR010000007.1"/>
</dbReference>
<dbReference type="InterPro" id="IPR023753">
    <property type="entry name" value="FAD/NAD-binding_dom"/>
</dbReference>
<organism evidence="7 8">
    <name type="scientific">Gordonia liuliyuniae</name>
    <dbReference type="NCBI Taxonomy" id="2911517"/>
    <lineage>
        <taxon>Bacteria</taxon>
        <taxon>Bacillati</taxon>
        <taxon>Actinomycetota</taxon>
        <taxon>Actinomycetes</taxon>
        <taxon>Mycobacteriales</taxon>
        <taxon>Gordoniaceae</taxon>
        <taxon>Gordonia</taxon>
    </lineage>
</organism>
<evidence type="ECO:0000313" key="7">
    <source>
        <dbReference type="EMBL" id="MCF8588799.1"/>
    </source>
</evidence>
<evidence type="ECO:0000256" key="3">
    <source>
        <dbReference type="ARBA" id="ARBA00022827"/>
    </source>
</evidence>
<sequence>MTAEAIVIVGAGTAGVTAATTLRSSGFDGPITLIGEEAEHPYRRTALTKDLLAADLSLERIMLQKPAVWPERGIDLVRGVAVTAIDTPRRVVVCDDGREIGYRALVLATGADSARPDWLGGDVHSVRTLSDALAVRRAVDESGRLAVVGGGLIGLELAASAATHGASVDVVEAAERLLGRVAPAVVSDWFLRLHESHGASVRLGARVRAASARAITLDEGSEIEGPVVAAVGMTPNVTLAQAAGIETIDEGIIVDRCFATATPNVFAAGDAAALPDALTGRRSLGGHWFGATDHGRAVAVSVLAHLDGGRPDGFVDVPRAWTVQYGINVQMVGWPSVDGTVHVDGSLDDADASIRVSVDGRLVGAVAVGRAAAARELRSEIAVGLSENAVGLSM</sequence>
<evidence type="ECO:0000259" key="5">
    <source>
        <dbReference type="Pfam" id="PF07992"/>
    </source>
</evidence>
<dbReference type="PANTHER" id="PTHR43557:SF2">
    <property type="entry name" value="RIESKE DOMAIN-CONTAINING PROTEIN-RELATED"/>
    <property type="match status" value="1"/>
</dbReference>
<protein>
    <submittedName>
        <fullName evidence="7">FAD-dependent oxidoreductase</fullName>
    </submittedName>
</protein>
<dbReference type="Gene3D" id="3.50.50.60">
    <property type="entry name" value="FAD/NAD(P)-binding domain"/>
    <property type="match status" value="2"/>
</dbReference>
<dbReference type="PRINTS" id="PR00411">
    <property type="entry name" value="PNDRDTASEI"/>
</dbReference>
<keyword evidence="8" id="KW-1185">Reference proteome</keyword>
<comment type="caution">
    <text evidence="7">The sequence shown here is derived from an EMBL/GenBank/DDBJ whole genome shotgun (WGS) entry which is preliminary data.</text>
</comment>
<reference evidence="7 8" key="1">
    <citation type="submission" date="2022-01" db="EMBL/GenBank/DDBJ databases">
        <authorList>
            <person name="Huang Y."/>
        </authorList>
    </citation>
    <scope>NUCLEOTIDE SEQUENCE [LARGE SCALE GENOMIC DNA]</scope>
    <source>
        <strain evidence="7 8">HY366</strain>
    </source>
</reference>
<name>A0ABS9ITC0_9ACTN</name>
<evidence type="ECO:0000256" key="1">
    <source>
        <dbReference type="ARBA" id="ARBA00001974"/>
    </source>
</evidence>
<keyword evidence="3" id="KW-0274">FAD</keyword>
<dbReference type="PANTHER" id="PTHR43557">
    <property type="entry name" value="APOPTOSIS-INDUCING FACTOR 1"/>
    <property type="match status" value="1"/>
</dbReference>
<evidence type="ECO:0000259" key="6">
    <source>
        <dbReference type="Pfam" id="PF14759"/>
    </source>
</evidence>
<dbReference type="SUPFAM" id="SSF55424">
    <property type="entry name" value="FAD/NAD-linked reductases, dimerisation (C-terminal) domain"/>
    <property type="match status" value="1"/>
</dbReference>
<keyword evidence="4" id="KW-0560">Oxidoreductase</keyword>
<dbReference type="InterPro" id="IPR050446">
    <property type="entry name" value="FAD-oxidoreductase/Apoptosis"/>
</dbReference>
<feature type="domain" description="FAD/NAD(P)-binding" evidence="5">
    <location>
        <begin position="6"/>
        <end position="277"/>
    </location>
</feature>
<dbReference type="Proteomes" id="UP001200110">
    <property type="component" value="Unassembled WGS sequence"/>
</dbReference>
<dbReference type="SUPFAM" id="SSF51905">
    <property type="entry name" value="FAD/NAD(P)-binding domain"/>
    <property type="match status" value="2"/>
</dbReference>
<dbReference type="Pfam" id="PF14759">
    <property type="entry name" value="Reductase_C"/>
    <property type="match status" value="1"/>
</dbReference>
<dbReference type="Pfam" id="PF07992">
    <property type="entry name" value="Pyr_redox_2"/>
    <property type="match status" value="1"/>
</dbReference>
<evidence type="ECO:0000256" key="2">
    <source>
        <dbReference type="ARBA" id="ARBA00022630"/>
    </source>
</evidence>
<dbReference type="InterPro" id="IPR016156">
    <property type="entry name" value="FAD/NAD-linked_Rdtase_dimer_sf"/>
</dbReference>
<dbReference type="InterPro" id="IPR028202">
    <property type="entry name" value="Reductase_C"/>
</dbReference>
<comment type="cofactor">
    <cofactor evidence="1">
        <name>FAD</name>
        <dbReference type="ChEBI" id="CHEBI:57692"/>
    </cofactor>
</comment>
<dbReference type="InterPro" id="IPR036188">
    <property type="entry name" value="FAD/NAD-bd_sf"/>
</dbReference>
<dbReference type="EMBL" id="JAKKOR010000007">
    <property type="protein sequence ID" value="MCF8588799.1"/>
    <property type="molecule type" value="Genomic_DNA"/>
</dbReference>
<dbReference type="PRINTS" id="PR00368">
    <property type="entry name" value="FADPNR"/>
</dbReference>
<feature type="domain" description="Reductase C-terminal" evidence="6">
    <location>
        <begin position="321"/>
        <end position="385"/>
    </location>
</feature>